<dbReference type="STRING" id="285458.BGM19_17890"/>
<gene>
    <name evidence="2" type="ORF">AS594_19065</name>
</gene>
<dbReference type="Gene3D" id="2.115.10.10">
    <property type="entry name" value="Tachylectin 2"/>
    <property type="match status" value="1"/>
</dbReference>
<organism evidence="2 3">
    <name type="scientific">Streptomyces agglomeratus</name>
    <dbReference type="NCBI Taxonomy" id="285458"/>
    <lineage>
        <taxon>Bacteria</taxon>
        <taxon>Bacillati</taxon>
        <taxon>Actinomycetota</taxon>
        <taxon>Actinomycetes</taxon>
        <taxon>Kitasatosporales</taxon>
        <taxon>Streptomycetaceae</taxon>
        <taxon>Streptomyces</taxon>
    </lineage>
</organism>
<evidence type="ECO:0000313" key="3">
    <source>
        <dbReference type="Proteomes" id="UP000095759"/>
    </source>
</evidence>
<dbReference type="OrthoDB" id="3919299at2"/>
<reference evidence="2 3" key="1">
    <citation type="submission" date="2016-08" db="EMBL/GenBank/DDBJ databases">
        <title>Complete genome sequence of Streptomyces agglomeratus strain 6-3-2, a novel anti-MRSA actinomycete isolated from Wuli of Tebit, China.</title>
        <authorList>
            <person name="Chen X."/>
        </authorList>
    </citation>
    <scope>NUCLEOTIDE SEQUENCE [LARGE SCALE GENOMIC DNA]</scope>
    <source>
        <strain evidence="2 3">6-3-2</strain>
    </source>
</reference>
<evidence type="ECO:0000313" key="2">
    <source>
        <dbReference type="EMBL" id="OEJ26281.1"/>
    </source>
</evidence>
<dbReference type="RefSeq" id="WP_069932541.1">
    <property type="nucleotide sequence ID" value="NZ_MEHJ01000001.1"/>
</dbReference>
<dbReference type="EMBL" id="MEHJ01000001">
    <property type="protein sequence ID" value="OEJ26281.1"/>
    <property type="molecule type" value="Genomic_DNA"/>
</dbReference>
<dbReference type="Pfam" id="PF13517">
    <property type="entry name" value="FG-GAP_3"/>
    <property type="match status" value="1"/>
</dbReference>
<protein>
    <recommendedName>
        <fullName evidence="4">VCBS repeat-containing protein</fullName>
    </recommendedName>
</protein>
<evidence type="ECO:0000256" key="1">
    <source>
        <dbReference type="ARBA" id="ARBA00022729"/>
    </source>
</evidence>
<sequence>MATTGIGAAGTAFADGDPHFFRQLKDQVMQPGESAERLFWGGNGDGTYVYALSKEELTDPSWAAGGVPDGMSVERNGCAPAAGVEGVFLCEKAPGEYTAPSPGVTSQSSAAHNTTLHFGIAFAPAGSDVSAAVTEAQTAGSLPPAASHVASKVTLKRAEEVAKNTIGLSSPTLPAGGTATHSVTLHALDAGKLHVSWWPVKGQRLWDRNEWKPEVTSISDGSTATCRQPGPDDYIQEMHPVLECDVTPGDVTISYTVKADAGLAAWKVGVKSRYDVYTPVPTVASPSAKGGFQVESSKPVMDRYGLFAWSGRYLSGRTRSPYSPDPFRGYHEVSGYWAYDTITKLSPVTGYGRAGALVARDKNGSLHYYAPQVKDWEWQYEDDFTNPILPWAFKRSTKTGSGWGKFNVIEGVGDVSGDKKDDLVAREKDTLYLYKGTGNPDAPFAARTKIGTGWGKFNALKGGADLTGDGRADLIARDAGGVLYLYKGTGKAAAPFAARTKIGSGWGQYKDIVVTGDTNDDGRTELVARDKANKTYLYKGTGKAAAPFAARKVITGMEGTKLF</sequence>
<dbReference type="PANTHER" id="PTHR46580">
    <property type="entry name" value="SENSOR KINASE-RELATED"/>
    <property type="match status" value="1"/>
</dbReference>
<keyword evidence="1" id="KW-0732">Signal</keyword>
<dbReference type="PANTHER" id="PTHR46580:SF4">
    <property type="entry name" value="ATP_GTP-BINDING PROTEIN"/>
    <property type="match status" value="1"/>
</dbReference>
<dbReference type="Proteomes" id="UP000095759">
    <property type="component" value="Unassembled WGS sequence"/>
</dbReference>
<dbReference type="InterPro" id="IPR028994">
    <property type="entry name" value="Integrin_alpha_N"/>
</dbReference>
<accession>A0A1E5P9Q7</accession>
<name>A0A1E5P9Q7_9ACTN</name>
<comment type="caution">
    <text evidence="2">The sequence shown here is derived from an EMBL/GenBank/DDBJ whole genome shotgun (WGS) entry which is preliminary data.</text>
</comment>
<keyword evidence="3" id="KW-1185">Reference proteome</keyword>
<proteinExistence type="predicted"/>
<dbReference type="SUPFAM" id="SSF69318">
    <property type="entry name" value="Integrin alpha N-terminal domain"/>
    <property type="match status" value="1"/>
</dbReference>
<dbReference type="AlphaFoldDB" id="A0A1E5P9Q7"/>
<dbReference type="InterPro" id="IPR013517">
    <property type="entry name" value="FG-GAP"/>
</dbReference>
<evidence type="ECO:0008006" key="4">
    <source>
        <dbReference type="Google" id="ProtNLM"/>
    </source>
</evidence>